<dbReference type="InterPro" id="IPR043502">
    <property type="entry name" value="DNA/RNA_pol_sf"/>
</dbReference>
<protein>
    <submittedName>
        <fullName evidence="2">RNA-directed DNA polymerase from mobile element jockey-like protein</fullName>
    </submittedName>
</protein>
<evidence type="ECO:0000313" key="2">
    <source>
        <dbReference type="EMBL" id="KAJ7424563.1"/>
    </source>
</evidence>
<proteinExistence type="predicted"/>
<reference evidence="2" key="1">
    <citation type="submission" date="2019-10" db="EMBL/GenBank/DDBJ databases">
        <authorList>
            <person name="Soares A.E.R."/>
            <person name="Aleixo A."/>
            <person name="Schneider P."/>
            <person name="Miyaki C.Y."/>
            <person name="Schneider M.P."/>
            <person name="Mello C."/>
            <person name="Vasconcelos A.T.R."/>
        </authorList>
    </citation>
    <scope>NUCLEOTIDE SEQUENCE</scope>
    <source>
        <tissue evidence="2">Muscle</tissue>
    </source>
</reference>
<dbReference type="Pfam" id="PF00078">
    <property type="entry name" value="RVT_1"/>
    <property type="match status" value="1"/>
</dbReference>
<dbReference type="Proteomes" id="UP001145742">
    <property type="component" value="Unassembled WGS sequence"/>
</dbReference>
<name>A0ABQ9DL75_9PASS</name>
<comment type="caution">
    <text evidence="2">The sequence shown here is derived from an EMBL/GenBank/DDBJ whole genome shotgun (WGS) entry which is preliminary data.</text>
</comment>
<feature type="domain" description="Reverse transcriptase" evidence="1">
    <location>
        <begin position="103"/>
        <end position="199"/>
    </location>
</feature>
<sequence>MQHSNKTDLNYTIMFLLKTKFGQDKKAEYDINDIHAKLEMQMKKTTGSQQIYGVWWDPSQNPQELADVNAKSLLIIFEQSWESGKVPADWNLVNIVLILKKSKKEDHGNCRPVSLSSAPGKVMEKKYSGRYGNQHLNDNTVIGHSQHSFMRGKSCLSNLISFYDEGTHLADHRKQFDVISMDFSKAFDTVSHRILLDKFPAQAG</sequence>
<evidence type="ECO:0000259" key="1">
    <source>
        <dbReference type="Pfam" id="PF00078"/>
    </source>
</evidence>
<accession>A0ABQ9DL75</accession>
<dbReference type="SUPFAM" id="SSF56672">
    <property type="entry name" value="DNA/RNA polymerases"/>
    <property type="match status" value="1"/>
</dbReference>
<gene>
    <name evidence="2" type="ORF">WISP_28134</name>
</gene>
<dbReference type="EMBL" id="WHWB01032655">
    <property type="protein sequence ID" value="KAJ7424563.1"/>
    <property type="molecule type" value="Genomic_DNA"/>
</dbReference>
<dbReference type="InterPro" id="IPR000477">
    <property type="entry name" value="RT_dom"/>
</dbReference>
<keyword evidence="3" id="KW-1185">Reference proteome</keyword>
<dbReference type="PANTHER" id="PTHR33332">
    <property type="entry name" value="REVERSE TRANSCRIPTASE DOMAIN-CONTAINING PROTEIN"/>
    <property type="match status" value="1"/>
</dbReference>
<organism evidence="2 3">
    <name type="scientific">Willisornis vidua</name>
    <name type="common">Xingu scale-backed antbird</name>
    <dbReference type="NCBI Taxonomy" id="1566151"/>
    <lineage>
        <taxon>Eukaryota</taxon>
        <taxon>Metazoa</taxon>
        <taxon>Chordata</taxon>
        <taxon>Craniata</taxon>
        <taxon>Vertebrata</taxon>
        <taxon>Euteleostomi</taxon>
        <taxon>Archelosauria</taxon>
        <taxon>Archosauria</taxon>
        <taxon>Dinosauria</taxon>
        <taxon>Saurischia</taxon>
        <taxon>Theropoda</taxon>
        <taxon>Coelurosauria</taxon>
        <taxon>Aves</taxon>
        <taxon>Neognathae</taxon>
        <taxon>Neoaves</taxon>
        <taxon>Telluraves</taxon>
        <taxon>Australaves</taxon>
        <taxon>Passeriformes</taxon>
        <taxon>Thamnophilidae</taxon>
        <taxon>Willisornis</taxon>
    </lineage>
</organism>
<evidence type="ECO:0000313" key="3">
    <source>
        <dbReference type="Proteomes" id="UP001145742"/>
    </source>
</evidence>